<keyword evidence="5" id="KW-1185">Reference proteome</keyword>
<dbReference type="Gene3D" id="3.20.20.450">
    <property type="entry name" value="EAL domain"/>
    <property type="match status" value="1"/>
</dbReference>
<dbReference type="Gene3D" id="3.30.70.270">
    <property type="match status" value="1"/>
</dbReference>
<dbReference type="PANTHER" id="PTHR44757">
    <property type="entry name" value="DIGUANYLATE CYCLASE DGCP"/>
    <property type="match status" value="1"/>
</dbReference>
<dbReference type="PROSITE" id="PS50887">
    <property type="entry name" value="GGDEF"/>
    <property type="match status" value="1"/>
</dbReference>
<dbReference type="NCBIfam" id="TIGR00254">
    <property type="entry name" value="GGDEF"/>
    <property type="match status" value="1"/>
</dbReference>
<evidence type="ECO:0000313" key="5">
    <source>
        <dbReference type="Proteomes" id="UP001596044"/>
    </source>
</evidence>
<feature type="transmembrane region" description="Helical" evidence="1">
    <location>
        <begin position="126"/>
        <end position="143"/>
    </location>
</feature>
<sequence length="608" mass="69891">MRQISRYEEDFYTKPNHKFFEMNSLLSGIITPIVAFIWLWLHPEVPEHLKWAFKLFSLYFILMFCLIYISNFFRRNLEHFLQVAYFLVSTFVVYLAYYYDYSQSYSILFLVVVFYIALTFNKMSTLLYYLLTIKVLLGISIFLKSRSTNMFDISGMIIFLCILVFSVIAIYNLYIRNRDQRALNEIAFYDSVTRLPNRHFLNKYLSSSLDSKPIVLLFIDLDKFKFINDTLGHNVGDAVLQQVSKELKKCLLENDFVARYGGDEFIAILENADQERAEQTVQQIVKRFSNPMRVEGQSIDISASIGISCYPVESGTAESLIKHADVAMYHAKSSGRNNYTFYTPDMSKAISRRLQLENGLLRALKNGEFIVQYQPKIHLETGEISGAEALLRWNHPELGLVPPNEFIPIAEETGLIIPIGEWVLKTSCMQSKIWQKSGLLPINLALNVSYQQLKTRNFILSIQQALAESGLDPQFLELEITESMLREAGELKIVLDALRPIGIKLAIDDFGVGYSSLSMLQYVDINNLKIDMSLIKDIPESTKAEAIAKTIIELGKNLNCTITAEGVETKEQFDFLKKNNCHFGQGYLFSRPLDGSDFEKLLRNWRKD</sequence>
<gene>
    <name evidence="4" type="ORF">ACFPOG_15875</name>
</gene>
<proteinExistence type="predicted"/>
<comment type="caution">
    <text evidence="4">The sequence shown here is derived from an EMBL/GenBank/DDBJ whole genome shotgun (WGS) entry which is preliminary data.</text>
</comment>
<name>A0ABW0KAF0_9BACL</name>
<evidence type="ECO:0000259" key="3">
    <source>
        <dbReference type="PROSITE" id="PS50887"/>
    </source>
</evidence>
<dbReference type="SMART" id="SM00267">
    <property type="entry name" value="GGDEF"/>
    <property type="match status" value="1"/>
</dbReference>
<protein>
    <submittedName>
        <fullName evidence="4">Bifunctional diguanylate cyclase/phosphodiesterase</fullName>
    </submittedName>
</protein>
<dbReference type="SUPFAM" id="SSF55073">
    <property type="entry name" value="Nucleotide cyclase"/>
    <property type="match status" value="1"/>
</dbReference>
<dbReference type="InterPro" id="IPR000160">
    <property type="entry name" value="GGDEF_dom"/>
</dbReference>
<feature type="domain" description="GGDEF" evidence="3">
    <location>
        <begin position="212"/>
        <end position="344"/>
    </location>
</feature>
<dbReference type="CDD" id="cd01948">
    <property type="entry name" value="EAL"/>
    <property type="match status" value="1"/>
</dbReference>
<organism evidence="4 5">
    <name type="scientific">Paenibacillus aestuarii</name>
    <dbReference type="NCBI Taxonomy" id="516965"/>
    <lineage>
        <taxon>Bacteria</taxon>
        <taxon>Bacillati</taxon>
        <taxon>Bacillota</taxon>
        <taxon>Bacilli</taxon>
        <taxon>Bacillales</taxon>
        <taxon>Paenibacillaceae</taxon>
        <taxon>Paenibacillus</taxon>
    </lineage>
</organism>
<reference evidence="5" key="1">
    <citation type="journal article" date="2019" name="Int. J. Syst. Evol. Microbiol.">
        <title>The Global Catalogue of Microorganisms (GCM) 10K type strain sequencing project: providing services to taxonomists for standard genome sequencing and annotation.</title>
        <authorList>
            <consortium name="The Broad Institute Genomics Platform"/>
            <consortium name="The Broad Institute Genome Sequencing Center for Infectious Disease"/>
            <person name="Wu L."/>
            <person name="Ma J."/>
        </authorList>
    </citation>
    <scope>NUCLEOTIDE SEQUENCE [LARGE SCALE GENOMIC DNA]</scope>
    <source>
        <strain evidence="5">KACC 11904</strain>
    </source>
</reference>
<feature type="transmembrane region" description="Helical" evidence="1">
    <location>
        <begin position="105"/>
        <end position="121"/>
    </location>
</feature>
<evidence type="ECO:0000256" key="1">
    <source>
        <dbReference type="SAM" id="Phobius"/>
    </source>
</evidence>
<keyword evidence="1" id="KW-1133">Transmembrane helix</keyword>
<evidence type="ECO:0000313" key="4">
    <source>
        <dbReference type="EMBL" id="MFC5449738.1"/>
    </source>
</evidence>
<feature type="transmembrane region" description="Helical" evidence="1">
    <location>
        <begin position="20"/>
        <end position="41"/>
    </location>
</feature>
<dbReference type="EMBL" id="JBHSMJ010000022">
    <property type="protein sequence ID" value="MFC5449738.1"/>
    <property type="molecule type" value="Genomic_DNA"/>
</dbReference>
<dbReference type="Pfam" id="PF00563">
    <property type="entry name" value="EAL"/>
    <property type="match status" value="1"/>
</dbReference>
<keyword evidence="1" id="KW-0472">Membrane</keyword>
<dbReference type="InterPro" id="IPR029787">
    <property type="entry name" value="Nucleotide_cyclase"/>
</dbReference>
<keyword evidence="1" id="KW-0812">Transmembrane</keyword>
<dbReference type="PROSITE" id="PS50883">
    <property type="entry name" value="EAL"/>
    <property type="match status" value="1"/>
</dbReference>
<feature type="domain" description="EAL" evidence="2">
    <location>
        <begin position="353"/>
        <end position="606"/>
    </location>
</feature>
<dbReference type="CDD" id="cd01949">
    <property type="entry name" value="GGDEF"/>
    <property type="match status" value="1"/>
</dbReference>
<dbReference type="InterPro" id="IPR052155">
    <property type="entry name" value="Biofilm_reg_signaling"/>
</dbReference>
<dbReference type="InterPro" id="IPR035919">
    <property type="entry name" value="EAL_sf"/>
</dbReference>
<feature type="transmembrane region" description="Helical" evidence="1">
    <location>
        <begin position="80"/>
        <end position="99"/>
    </location>
</feature>
<dbReference type="SMART" id="SM00052">
    <property type="entry name" value="EAL"/>
    <property type="match status" value="1"/>
</dbReference>
<dbReference type="Proteomes" id="UP001596044">
    <property type="component" value="Unassembled WGS sequence"/>
</dbReference>
<dbReference type="RefSeq" id="WP_270885103.1">
    <property type="nucleotide sequence ID" value="NZ_JAQFVF010000083.1"/>
</dbReference>
<accession>A0ABW0KAF0</accession>
<feature type="transmembrane region" description="Helical" evidence="1">
    <location>
        <begin position="53"/>
        <end position="73"/>
    </location>
</feature>
<dbReference type="InterPro" id="IPR043128">
    <property type="entry name" value="Rev_trsase/Diguanyl_cyclase"/>
</dbReference>
<dbReference type="InterPro" id="IPR001633">
    <property type="entry name" value="EAL_dom"/>
</dbReference>
<feature type="transmembrane region" description="Helical" evidence="1">
    <location>
        <begin position="155"/>
        <end position="174"/>
    </location>
</feature>
<dbReference type="PANTHER" id="PTHR44757:SF2">
    <property type="entry name" value="BIOFILM ARCHITECTURE MAINTENANCE PROTEIN MBAA"/>
    <property type="match status" value="1"/>
</dbReference>
<evidence type="ECO:0000259" key="2">
    <source>
        <dbReference type="PROSITE" id="PS50883"/>
    </source>
</evidence>
<dbReference type="Pfam" id="PF00990">
    <property type="entry name" value="GGDEF"/>
    <property type="match status" value="1"/>
</dbReference>
<dbReference type="SUPFAM" id="SSF141868">
    <property type="entry name" value="EAL domain-like"/>
    <property type="match status" value="1"/>
</dbReference>